<dbReference type="CDD" id="cd02966">
    <property type="entry name" value="TlpA_like_family"/>
    <property type="match status" value="1"/>
</dbReference>
<organism evidence="3 4">
    <name type="scientific">Vicingus serpentipes</name>
    <dbReference type="NCBI Taxonomy" id="1926625"/>
    <lineage>
        <taxon>Bacteria</taxon>
        <taxon>Pseudomonadati</taxon>
        <taxon>Bacteroidota</taxon>
        <taxon>Flavobacteriia</taxon>
        <taxon>Flavobacteriales</taxon>
        <taxon>Vicingaceae</taxon>
        <taxon>Vicingus</taxon>
    </lineage>
</organism>
<feature type="signal peptide" evidence="1">
    <location>
        <begin position="1"/>
        <end position="20"/>
    </location>
</feature>
<dbReference type="PANTHER" id="PTHR42852:SF13">
    <property type="entry name" value="PROTEIN DIPZ"/>
    <property type="match status" value="1"/>
</dbReference>
<proteinExistence type="predicted"/>
<dbReference type="Proteomes" id="UP000321721">
    <property type="component" value="Unassembled WGS sequence"/>
</dbReference>
<dbReference type="PROSITE" id="PS51352">
    <property type="entry name" value="THIOREDOXIN_2"/>
    <property type="match status" value="1"/>
</dbReference>
<evidence type="ECO:0000256" key="1">
    <source>
        <dbReference type="SAM" id="SignalP"/>
    </source>
</evidence>
<dbReference type="AlphaFoldDB" id="A0A5C6RSQ4"/>
<dbReference type="GO" id="GO:0016491">
    <property type="term" value="F:oxidoreductase activity"/>
    <property type="evidence" value="ECO:0007669"/>
    <property type="project" value="InterPro"/>
</dbReference>
<accession>A0A5C6RSQ4</accession>
<dbReference type="InterPro" id="IPR050553">
    <property type="entry name" value="Thioredoxin_ResA/DsbE_sf"/>
</dbReference>
<reference evidence="3 4" key="1">
    <citation type="submission" date="2019-08" db="EMBL/GenBank/DDBJ databases">
        <title>Genome of Vicingus serpentipes NCIMB 15042.</title>
        <authorList>
            <person name="Bowman J.P."/>
        </authorList>
    </citation>
    <scope>NUCLEOTIDE SEQUENCE [LARGE SCALE GENOMIC DNA]</scope>
    <source>
        <strain evidence="3 4">NCIMB 15042</strain>
    </source>
</reference>
<sequence>MHLKSLFSFILLLNTLISFGSKTVIKGNVKDFDNQEITVYSYTDYFSDNIQTIGYTTIAQNGTFNFEFECEEIQKIFLKIEDKTTWFFAQPGMVYNVSLSYNEEYNKQRVYDKQLSLKFNFPAPTELNQEIKKFNDKYDSFFDENYTLFVKRDRSIEPKIKAFKTKMLSDAENVKSTFVKGYIKYTIAILENSIDVSYQDNKTGKNSLSTKANIYTEYLHNKPILYNSSEYINFFKTFFKTEMKDLTLKISGLDVAKAINEQASFSALSKALDKYPFLETKEFKELFALYGLLTISNDKYFNRDNIIKIMNEIKTTSDFPHQKNIAAELINDLTKKPLSSGSKAPSFELTNPNGELISLSSFKGKPLYINFWSTWNVPSQKEMKVMEQLYKKYSQGIEFLSICTDNDFEKMTAFLAKNPTYNWPFLHLGKNQKLLEYYQIKTTPAYYLLDDDLTILKAPAGRPGGTAERATEDNIEKDFFDLINKR</sequence>
<dbReference type="EMBL" id="VOOS01000003">
    <property type="protein sequence ID" value="TXB65476.1"/>
    <property type="molecule type" value="Genomic_DNA"/>
</dbReference>
<dbReference type="Gene3D" id="3.40.30.10">
    <property type="entry name" value="Glutaredoxin"/>
    <property type="match status" value="1"/>
</dbReference>
<dbReference type="InterPro" id="IPR013766">
    <property type="entry name" value="Thioredoxin_domain"/>
</dbReference>
<dbReference type="PANTHER" id="PTHR42852">
    <property type="entry name" value="THIOL:DISULFIDE INTERCHANGE PROTEIN DSBE"/>
    <property type="match status" value="1"/>
</dbReference>
<dbReference type="InterPro" id="IPR036249">
    <property type="entry name" value="Thioredoxin-like_sf"/>
</dbReference>
<dbReference type="SUPFAM" id="SSF52833">
    <property type="entry name" value="Thioredoxin-like"/>
    <property type="match status" value="1"/>
</dbReference>
<dbReference type="RefSeq" id="WP_147100542.1">
    <property type="nucleotide sequence ID" value="NZ_VOOS01000003.1"/>
</dbReference>
<dbReference type="GO" id="GO:0016209">
    <property type="term" value="F:antioxidant activity"/>
    <property type="evidence" value="ECO:0007669"/>
    <property type="project" value="InterPro"/>
</dbReference>
<comment type="caution">
    <text evidence="3">The sequence shown here is derived from an EMBL/GenBank/DDBJ whole genome shotgun (WGS) entry which is preliminary data.</text>
</comment>
<feature type="domain" description="Thioredoxin" evidence="2">
    <location>
        <begin position="338"/>
        <end position="485"/>
    </location>
</feature>
<gene>
    <name evidence="3" type="ORF">FRY74_08625</name>
</gene>
<evidence type="ECO:0000259" key="2">
    <source>
        <dbReference type="PROSITE" id="PS51352"/>
    </source>
</evidence>
<evidence type="ECO:0000313" key="4">
    <source>
        <dbReference type="Proteomes" id="UP000321721"/>
    </source>
</evidence>
<dbReference type="OrthoDB" id="1466983at2"/>
<keyword evidence="4" id="KW-1185">Reference proteome</keyword>
<feature type="chain" id="PRO_5022703518" evidence="1">
    <location>
        <begin position="21"/>
        <end position="486"/>
    </location>
</feature>
<protein>
    <submittedName>
        <fullName evidence="3">AhpC/TSA family protein</fullName>
    </submittedName>
</protein>
<name>A0A5C6RSQ4_9FLAO</name>
<dbReference type="InterPro" id="IPR000866">
    <property type="entry name" value="AhpC/TSA"/>
</dbReference>
<evidence type="ECO:0000313" key="3">
    <source>
        <dbReference type="EMBL" id="TXB65476.1"/>
    </source>
</evidence>
<keyword evidence="1" id="KW-0732">Signal</keyword>
<dbReference type="Pfam" id="PF00578">
    <property type="entry name" value="AhpC-TSA"/>
    <property type="match status" value="1"/>
</dbReference>